<dbReference type="GO" id="GO:0003700">
    <property type="term" value="F:DNA-binding transcription factor activity"/>
    <property type="evidence" value="ECO:0007669"/>
    <property type="project" value="InterPro"/>
</dbReference>
<dbReference type="InterPro" id="IPR036390">
    <property type="entry name" value="WH_DNA-bd_sf"/>
</dbReference>
<comment type="caution">
    <text evidence="5">The sequence shown here is derived from an EMBL/GenBank/DDBJ whole genome shotgun (WGS) entry which is preliminary data.</text>
</comment>
<dbReference type="InterPro" id="IPR036388">
    <property type="entry name" value="WH-like_DNA-bd_sf"/>
</dbReference>
<dbReference type="OrthoDB" id="9798835at2"/>
<keyword evidence="6" id="KW-1185">Reference proteome</keyword>
<dbReference type="GO" id="GO:0003677">
    <property type="term" value="F:DNA binding"/>
    <property type="evidence" value="ECO:0007669"/>
    <property type="project" value="UniProtKB-KW"/>
</dbReference>
<dbReference type="CDD" id="cd00090">
    <property type="entry name" value="HTH_ARSR"/>
    <property type="match status" value="1"/>
</dbReference>
<dbReference type="PROSITE" id="PS50987">
    <property type="entry name" value="HTH_ARSR_2"/>
    <property type="match status" value="1"/>
</dbReference>
<dbReference type="SMART" id="SM00418">
    <property type="entry name" value="HTH_ARSR"/>
    <property type="match status" value="1"/>
</dbReference>
<dbReference type="SUPFAM" id="SSF46785">
    <property type="entry name" value="Winged helix' DNA-binding domain"/>
    <property type="match status" value="1"/>
</dbReference>
<keyword evidence="3" id="KW-0804">Transcription</keyword>
<protein>
    <submittedName>
        <fullName evidence="5">ArsR family transcriptional regulator</fullName>
    </submittedName>
</protein>
<evidence type="ECO:0000313" key="5">
    <source>
        <dbReference type="EMBL" id="ROR29133.1"/>
    </source>
</evidence>
<dbReference type="Proteomes" id="UP000273083">
    <property type="component" value="Unassembled WGS sequence"/>
</dbReference>
<accession>A0A3N1XR33</accession>
<dbReference type="PANTHER" id="PTHR33154">
    <property type="entry name" value="TRANSCRIPTIONAL REGULATOR, ARSR FAMILY"/>
    <property type="match status" value="1"/>
</dbReference>
<dbReference type="AlphaFoldDB" id="A0A3N1XR33"/>
<evidence type="ECO:0000256" key="2">
    <source>
        <dbReference type="ARBA" id="ARBA00023125"/>
    </source>
</evidence>
<dbReference type="EMBL" id="RJVG01000003">
    <property type="protein sequence ID" value="ROR29133.1"/>
    <property type="molecule type" value="Genomic_DNA"/>
</dbReference>
<evidence type="ECO:0000256" key="3">
    <source>
        <dbReference type="ARBA" id="ARBA00023163"/>
    </source>
</evidence>
<dbReference type="PRINTS" id="PR00778">
    <property type="entry name" value="HTHARSR"/>
</dbReference>
<proteinExistence type="predicted"/>
<organism evidence="5 6">
    <name type="scientific">Mobilisporobacter senegalensis</name>
    <dbReference type="NCBI Taxonomy" id="1329262"/>
    <lineage>
        <taxon>Bacteria</taxon>
        <taxon>Bacillati</taxon>
        <taxon>Bacillota</taxon>
        <taxon>Clostridia</taxon>
        <taxon>Lachnospirales</taxon>
        <taxon>Lachnospiraceae</taxon>
        <taxon>Mobilisporobacter</taxon>
    </lineage>
</organism>
<dbReference type="RefSeq" id="WP_123608594.1">
    <property type="nucleotide sequence ID" value="NZ_RJVG01000003.1"/>
</dbReference>
<reference evidence="5 6" key="1">
    <citation type="submission" date="2018-11" db="EMBL/GenBank/DDBJ databases">
        <title>Genomic Encyclopedia of Type Strains, Phase IV (KMG-IV): sequencing the most valuable type-strain genomes for metagenomic binning, comparative biology and taxonomic classification.</title>
        <authorList>
            <person name="Goeker M."/>
        </authorList>
    </citation>
    <scope>NUCLEOTIDE SEQUENCE [LARGE SCALE GENOMIC DNA]</scope>
    <source>
        <strain evidence="5 6">DSM 26537</strain>
    </source>
</reference>
<dbReference type="InterPro" id="IPR001845">
    <property type="entry name" value="HTH_ArsR_DNA-bd_dom"/>
</dbReference>
<evidence type="ECO:0000313" key="6">
    <source>
        <dbReference type="Proteomes" id="UP000273083"/>
    </source>
</evidence>
<keyword evidence="1" id="KW-0805">Transcription regulation</keyword>
<dbReference type="PANTHER" id="PTHR33154:SF18">
    <property type="entry name" value="ARSENICAL RESISTANCE OPERON REPRESSOR"/>
    <property type="match status" value="1"/>
</dbReference>
<dbReference type="Gene3D" id="1.10.10.10">
    <property type="entry name" value="Winged helix-like DNA-binding domain superfamily/Winged helix DNA-binding domain"/>
    <property type="match status" value="1"/>
</dbReference>
<dbReference type="InterPro" id="IPR011991">
    <property type="entry name" value="ArsR-like_HTH"/>
</dbReference>
<feature type="domain" description="HTH arsR-type" evidence="4">
    <location>
        <begin position="1"/>
        <end position="93"/>
    </location>
</feature>
<dbReference type="InterPro" id="IPR051081">
    <property type="entry name" value="HTH_MetalResp_TranReg"/>
</dbReference>
<evidence type="ECO:0000259" key="4">
    <source>
        <dbReference type="PROSITE" id="PS50987"/>
    </source>
</evidence>
<name>A0A3N1XR33_9FIRM</name>
<keyword evidence="2" id="KW-0238">DNA-binding</keyword>
<dbReference type="Pfam" id="PF01022">
    <property type="entry name" value="HTH_5"/>
    <property type="match status" value="1"/>
</dbReference>
<evidence type="ECO:0000256" key="1">
    <source>
        <dbReference type="ARBA" id="ARBA00023015"/>
    </source>
</evidence>
<sequence length="115" mass="13985">MTEIFKALSEESRLRILSLLMDKEMCVCELEVCLKMTQSNASRHLMVLKKSGILESCKKAQWAYFRISDKFKEEHRHLWEYLKIHLKELRTYERDNMEREKYKGIDICSYMNEQR</sequence>
<dbReference type="NCBIfam" id="NF033788">
    <property type="entry name" value="HTH_metalloreg"/>
    <property type="match status" value="1"/>
</dbReference>
<gene>
    <name evidence="5" type="ORF">EDD66_10368</name>
</gene>